<dbReference type="PANTHER" id="PTHR43520:SF5">
    <property type="entry name" value="CATION-TRANSPORTING P-TYPE ATPASE-RELATED"/>
    <property type="match status" value="1"/>
</dbReference>
<keyword evidence="7 15" id="KW-0479">Metal-binding</keyword>
<keyword evidence="5" id="KW-0597">Phosphoprotein</keyword>
<feature type="domain" description="P-type ATPase A" evidence="17">
    <location>
        <begin position="226"/>
        <end position="326"/>
    </location>
</feature>
<dbReference type="NCBIfam" id="TIGR01525">
    <property type="entry name" value="ATPase-IB_hvy"/>
    <property type="match status" value="1"/>
</dbReference>
<dbReference type="Pfam" id="PF00122">
    <property type="entry name" value="E1-E2_ATPase"/>
    <property type="match status" value="1"/>
</dbReference>
<evidence type="ECO:0000256" key="1">
    <source>
        <dbReference type="ARBA" id="ARBA00004651"/>
    </source>
</evidence>
<feature type="transmembrane region" description="Helical" evidence="15">
    <location>
        <begin position="714"/>
        <end position="735"/>
    </location>
</feature>
<dbReference type="NCBIfam" id="TIGR01494">
    <property type="entry name" value="ATPase_P-type"/>
    <property type="match status" value="1"/>
</dbReference>
<evidence type="ECO:0000256" key="6">
    <source>
        <dbReference type="ARBA" id="ARBA00022692"/>
    </source>
</evidence>
<dbReference type="PROSITE" id="PS00154">
    <property type="entry name" value="ATPASE_E1_E2"/>
    <property type="match status" value="1"/>
</dbReference>
<evidence type="ECO:0000256" key="4">
    <source>
        <dbReference type="ARBA" id="ARBA00022475"/>
    </source>
</evidence>
<dbReference type="PRINTS" id="PR00119">
    <property type="entry name" value="CATATPASE"/>
</dbReference>
<feature type="transmembrane region" description="Helical" evidence="15">
    <location>
        <begin position="120"/>
        <end position="138"/>
    </location>
</feature>
<dbReference type="SFLD" id="SFLDG00002">
    <property type="entry name" value="C1.7:_P-type_atpase_like"/>
    <property type="match status" value="1"/>
</dbReference>
<accession>A0ABM8BAM5</accession>
<evidence type="ECO:0000256" key="14">
    <source>
        <dbReference type="ARBA" id="ARBA00023136"/>
    </source>
</evidence>
<dbReference type="InterPro" id="IPR027256">
    <property type="entry name" value="P-typ_ATPase_IB"/>
</dbReference>
<evidence type="ECO:0000256" key="8">
    <source>
        <dbReference type="ARBA" id="ARBA00022741"/>
    </source>
</evidence>
<evidence type="ECO:0000256" key="5">
    <source>
        <dbReference type="ARBA" id="ARBA00022553"/>
    </source>
</evidence>
<dbReference type="InterPro" id="IPR059000">
    <property type="entry name" value="ATPase_P-type_domA"/>
</dbReference>
<keyword evidence="4 15" id="KW-1003">Cell membrane</keyword>
<dbReference type="InterPro" id="IPR044492">
    <property type="entry name" value="P_typ_ATPase_HD_dom"/>
</dbReference>
<sequence>MDSMDDMQGMNMGQPGREDHTGDMGSMSGMRDMGDMGGMGGMGDMSHMQGMGAMGGMGSNHNMKMPGKNGGTASDSMMHGGQMMHMGNLKRKFWVCLVVSIPVLLFSSMAGMSWWPSIHFPGSDWIALAAATFLYCYGGEPFLRGAGAELRARKPEMMTLIALGITASYFYSLYVFIYGTFVNPTSGLMGFFWELATLIDIMLLGHWIEMNALMGAGNALQKIASLLPSSAHVVDEQGHTHDLPLAQLRAGQQVRVFVGEKIPADGSVSQGDSDVNESLVTGESKSVRKGAGSKVIGGSTNGSGTLTLTVSATGRSGYLAQVMNMVSSAQSEKSQAESLADRVAGWLFYVALAISIVACAGWLITGSSFNFALSIAVTVLVIACPHALGLAIPLVTARSTSIGAQHGLLIRKRQALETARKLDVVLLDKTGTLTQGNFAVSSYCSLDSQLSDTDLIGLFAALEQDSSHPLAAGIVEKAKSLHVSIPSATQVKSIAGTGLSGLVDGRELLIVNPAYLRDHHMSAPSEEGQETMKELSTSGQTVSYLLEGERLLGFVAQGDQVKASSAQLVAELKAQGIRPAMVTGDSKSVALAVARQIGIEQEDVHAELRPEEKQEIVRSYQADGHVLAMVGDGINDAPSLVQANIGIAIGAGTDVAIDSADVVLVRSDPTNIIDYLHLAKRTTRKMVENLWFGAGYNIVAIPLAAGLLAPIGIILNPAVGALLMGLSTIVVAINAESLR</sequence>
<keyword evidence="3" id="KW-0813">Transport</keyword>
<dbReference type="InterPro" id="IPR018303">
    <property type="entry name" value="ATPase_P-typ_P_site"/>
</dbReference>
<dbReference type="RefSeq" id="WP_317643009.1">
    <property type="nucleotide sequence ID" value="NZ_AP026800.1"/>
</dbReference>
<feature type="transmembrane region" description="Helical" evidence="15">
    <location>
        <begin position="690"/>
        <end position="708"/>
    </location>
</feature>
<evidence type="ECO:0000313" key="19">
    <source>
        <dbReference type="Proteomes" id="UP001321748"/>
    </source>
</evidence>
<evidence type="ECO:0000256" key="11">
    <source>
        <dbReference type="ARBA" id="ARBA00022967"/>
    </source>
</evidence>
<keyword evidence="9 15" id="KW-0067">ATP-binding</keyword>
<evidence type="ECO:0000256" key="7">
    <source>
        <dbReference type="ARBA" id="ARBA00022723"/>
    </source>
</evidence>
<organism evidence="18 19">
    <name type="scientific">Bombiscardovia apis</name>
    <dbReference type="NCBI Taxonomy" id="2932182"/>
    <lineage>
        <taxon>Bacteria</taxon>
        <taxon>Bacillati</taxon>
        <taxon>Actinomycetota</taxon>
        <taxon>Actinomycetes</taxon>
        <taxon>Bifidobacteriales</taxon>
        <taxon>Bifidobacteriaceae</taxon>
        <taxon>Bombiscardovia</taxon>
    </lineage>
</organism>
<reference evidence="18 19" key="1">
    <citation type="journal article" date="2023" name="Microbiol. Spectr.">
        <title>Symbiosis of Carpenter Bees with Uncharacterized Lactic Acid Bacteria Showing NAD Auxotrophy.</title>
        <authorList>
            <person name="Kawasaki S."/>
            <person name="Ozawa K."/>
            <person name="Mori T."/>
            <person name="Yamamoto A."/>
            <person name="Ito M."/>
            <person name="Ohkuma M."/>
            <person name="Sakamoto M."/>
            <person name="Matsutani M."/>
        </authorList>
    </citation>
    <scope>NUCLEOTIDE SEQUENCE [LARGE SCALE GENOMIC DNA]</scope>
    <source>
        <strain evidence="18 19">KimH</strain>
    </source>
</reference>
<name>A0ABM8BAM5_9BIFI</name>
<evidence type="ECO:0000256" key="3">
    <source>
        <dbReference type="ARBA" id="ARBA00022448"/>
    </source>
</evidence>
<comment type="subcellular location">
    <subcellularLocation>
        <location evidence="1">Cell membrane</location>
        <topology evidence="1">Multi-pass membrane protein</topology>
    </subcellularLocation>
</comment>
<evidence type="ECO:0000313" key="18">
    <source>
        <dbReference type="EMBL" id="BDR53974.1"/>
    </source>
</evidence>
<dbReference type="InterPro" id="IPR023214">
    <property type="entry name" value="HAD_sf"/>
</dbReference>
<evidence type="ECO:0000256" key="9">
    <source>
        <dbReference type="ARBA" id="ARBA00022840"/>
    </source>
</evidence>
<keyword evidence="6 15" id="KW-0812">Transmembrane</keyword>
<gene>
    <name evidence="18" type="ORF">KIMH_00850</name>
</gene>
<dbReference type="SUPFAM" id="SSF81653">
    <property type="entry name" value="Calcium ATPase, transduction domain A"/>
    <property type="match status" value="1"/>
</dbReference>
<evidence type="ECO:0000256" key="10">
    <source>
        <dbReference type="ARBA" id="ARBA00022842"/>
    </source>
</evidence>
<feature type="transmembrane region" description="Helical" evidence="15">
    <location>
        <begin position="343"/>
        <end position="365"/>
    </location>
</feature>
<dbReference type="SFLD" id="SFLDF00027">
    <property type="entry name" value="p-type_atpase"/>
    <property type="match status" value="1"/>
</dbReference>
<dbReference type="PANTHER" id="PTHR43520">
    <property type="entry name" value="ATP7, ISOFORM B"/>
    <property type="match status" value="1"/>
</dbReference>
<keyword evidence="10" id="KW-0460">Magnesium</keyword>
<protein>
    <submittedName>
        <fullName evidence="18">Copper-translocating P-type ATPase</fullName>
    </submittedName>
</protein>
<dbReference type="NCBIfam" id="TIGR01511">
    <property type="entry name" value="ATPase-IB1_Cu"/>
    <property type="match status" value="1"/>
</dbReference>
<keyword evidence="8 15" id="KW-0547">Nucleotide-binding</keyword>
<evidence type="ECO:0000256" key="15">
    <source>
        <dbReference type="RuleBase" id="RU362081"/>
    </source>
</evidence>
<keyword evidence="13" id="KW-0406">Ion transport</keyword>
<dbReference type="Gene3D" id="3.40.1110.10">
    <property type="entry name" value="Calcium-transporting ATPase, cytoplasmic domain N"/>
    <property type="match status" value="1"/>
</dbReference>
<keyword evidence="12 15" id="KW-1133">Transmembrane helix</keyword>
<dbReference type="InterPro" id="IPR023298">
    <property type="entry name" value="ATPase_P-typ_TM_dom_sf"/>
</dbReference>
<dbReference type="Gene3D" id="3.40.50.1000">
    <property type="entry name" value="HAD superfamily/HAD-like"/>
    <property type="match status" value="1"/>
</dbReference>
<dbReference type="InterPro" id="IPR008250">
    <property type="entry name" value="ATPase_P-typ_transduc_dom_A_sf"/>
</dbReference>
<proteinExistence type="inferred from homology"/>
<dbReference type="InterPro" id="IPR036412">
    <property type="entry name" value="HAD-like_sf"/>
</dbReference>
<dbReference type="Pfam" id="PF00702">
    <property type="entry name" value="Hydrolase"/>
    <property type="match status" value="1"/>
</dbReference>
<feature type="region of interest" description="Disordered" evidence="16">
    <location>
        <begin position="1"/>
        <end position="28"/>
    </location>
</feature>
<dbReference type="Proteomes" id="UP001321748">
    <property type="component" value="Chromosome"/>
</dbReference>
<dbReference type="SFLD" id="SFLDS00003">
    <property type="entry name" value="Haloacid_Dehalogenase"/>
    <property type="match status" value="1"/>
</dbReference>
<evidence type="ECO:0000256" key="2">
    <source>
        <dbReference type="ARBA" id="ARBA00006024"/>
    </source>
</evidence>
<keyword evidence="14 15" id="KW-0472">Membrane</keyword>
<dbReference type="SUPFAM" id="SSF81665">
    <property type="entry name" value="Calcium ATPase, transmembrane domain M"/>
    <property type="match status" value="1"/>
</dbReference>
<comment type="similarity">
    <text evidence="2 15">Belongs to the cation transport ATPase (P-type) (TC 3.A.3) family. Type IB subfamily.</text>
</comment>
<keyword evidence="19" id="KW-1185">Reference proteome</keyword>
<dbReference type="SUPFAM" id="SSF56784">
    <property type="entry name" value="HAD-like"/>
    <property type="match status" value="1"/>
</dbReference>
<evidence type="ECO:0000256" key="13">
    <source>
        <dbReference type="ARBA" id="ARBA00023065"/>
    </source>
</evidence>
<feature type="transmembrane region" description="Helical" evidence="15">
    <location>
        <begin position="187"/>
        <end position="208"/>
    </location>
</feature>
<dbReference type="InterPro" id="IPR023299">
    <property type="entry name" value="ATPase_P-typ_cyto_dom_N"/>
</dbReference>
<evidence type="ECO:0000256" key="16">
    <source>
        <dbReference type="SAM" id="MobiDB-lite"/>
    </source>
</evidence>
<feature type="transmembrane region" description="Helical" evidence="15">
    <location>
        <begin position="371"/>
        <end position="395"/>
    </location>
</feature>
<evidence type="ECO:0000256" key="12">
    <source>
        <dbReference type="ARBA" id="ARBA00022989"/>
    </source>
</evidence>
<feature type="transmembrane region" description="Helical" evidence="15">
    <location>
        <begin position="159"/>
        <end position="181"/>
    </location>
</feature>
<dbReference type="EMBL" id="AP026800">
    <property type="protein sequence ID" value="BDR53974.1"/>
    <property type="molecule type" value="Genomic_DNA"/>
</dbReference>
<keyword evidence="11" id="KW-1278">Translocase</keyword>
<dbReference type="Gene3D" id="2.70.150.10">
    <property type="entry name" value="Calcium-transporting ATPase, cytoplasmic transduction domain A"/>
    <property type="match status" value="1"/>
</dbReference>
<dbReference type="InterPro" id="IPR001757">
    <property type="entry name" value="P_typ_ATPase"/>
</dbReference>
<evidence type="ECO:0000259" key="17">
    <source>
        <dbReference type="Pfam" id="PF00122"/>
    </source>
</evidence>